<name>A0A9X1VIM4_9BACT</name>
<gene>
    <name evidence="1" type="ORF">MON38_20800</name>
</gene>
<organism evidence="1 2">
    <name type="scientific">Hymenobacter cyanobacteriorum</name>
    <dbReference type="NCBI Taxonomy" id="2926463"/>
    <lineage>
        <taxon>Bacteria</taxon>
        <taxon>Pseudomonadati</taxon>
        <taxon>Bacteroidota</taxon>
        <taxon>Cytophagia</taxon>
        <taxon>Cytophagales</taxon>
        <taxon>Hymenobacteraceae</taxon>
        <taxon>Hymenobacter</taxon>
    </lineage>
</organism>
<protein>
    <submittedName>
        <fullName evidence="1">Uncharacterized protein</fullName>
    </submittedName>
</protein>
<comment type="caution">
    <text evidence="1">The sequence shown here is derived from an EMBL/GenBank/DDBJ whole genome shotgun (WGS) entry which is preliminary data.</text>
</comment>
<dbReference type="Proteomes" id="UP001139193">
    <property type="component" value="Unassembled WGS sequence"/>
</dbReference>
<dbReference type="EMBL" id="JALBGC010000006">
    <property type="protein sequence ID" value="MCI1189869.1"/>
    <property type="molecule type" value="Genomic_DNA"/>
</dbReference>
<reference evidence="1" key="1">
    <citation type="submission" date="2022-03" db="EMBL/GenBank/DDBJ databases">
        <title>Bacterial whole genome sequence for Hymenobacter sp. DH14.</title>
        <authorList>
            <person name="Le V."/>
        </authorList>
    </citation>
    <scope>NUCLEOTIDE SEQUENCE</scope>
    <source>
        <strain evidence="1">DH14</strain>
    </source>
</reference>
<dbReference type="RefSeq" id="WP_241938078.1">
    <property type="nucleotide sequence ID" value="NZ_JALBGC010000006.1"/>
</dbReference>
<evidence type="ECO:0000313" key="1">
    <source>
        <dbReference type="EMBL" id="MCI1189869.1"/>
    </source>
</evidence>
<evidence type="ECO:0000313" key="2">
    <source>
        <dbReference type="Proteomes" id="UP001139193"/>
    </source>
</evidence>
<keyword evidence="2" id="KW-1185">Reference proteome</keyword>
<proteinExistence type="predicted"/>
<sequence length="59" mass="6487">MAEAETVRLLGLTLADACCEGYDASEIVDGQEHKIRIMGRRLLPTGKPTQKVGALKFRK</sequence>
<accession>A0A9X1VIM4</accession>
<dbReference type="AlphaFoldDB" id="A0A9X1VIM4"/>